<comment type="caution">
    <text evidence="1">The sequence shown here is derived from an EMBL/GenBank/DDBJ whole genome shotgun (WGS) entry which is preliminary data.</text>
</comment>
<sequence length="164" mass="18419">MSWYGYKAIQERNLSPWTVGTRSASRSRRPPGLVGNGVTTTLFRRRVIGRQAYLEDFGKTADFGTGQSSRTLIIYHWLPLSRSALHVSVCLSTSLPLRSPDQIHANLLSMILGFARQCMKPGEQTVATLSTTPFPPHTIDKTAKLERSSPFFIYLCISLLFMLR</sequence>
<dbReference type="EMBL" id="VDMD01000013">
    <property type="protein sequence ID" value="TRM62224.1"/>
    <property type="molecule type" value="Genomic_DNA"/>
</dbReference>
<proteinExistence type="predicted"/>
<accession>A0A550CBT5</accession>
<dbReference type="Proteomes" id="UP000320762">
    <property type="component" value="Unassembled WGS sequence"/>
</dbReference>
<gene>
    <name evidence="1" type="ORF">BD626DRAFT_58339</name>
</gene>
<organism evidence="1 2">
    <name type="scientific">Schizophyllum amplum</name>
    <dbReference type="NCBI Taxonomy" id="97359"/>
    <lineage>
        <taxon>Eukaryota</taxon>
        <taxon>Fungi</taxon>
        <taxon>Dikarya</taxon>
        <taxon>Basidiomycota</taxon>
        <taxon>Agaricomycotina</taxon>
        <taxon>Agaricomycetes</taxon>
        <taxon>Agaricomycetidae</taxon>
        <taxon>Agaricales</taxon>
        <taxon>Schizophyllaceae</taxon>
        <taxon>Schizophyllum</taxon>
    </lineage>
</organism>
<keyword evidence="2" id="KW-1185">Reference proteome</keyword>
<protein>
    <submittedName>
        <fullName evidence="1">Uncharacterized protein</fullName>
    </submittedName>
</protein>
<reference evidence="1 2" key="1">
    <citation type="journal article" date="2019" name="New Phytol.">
        <title>Comparative genomics reveals unique wood-decay strategies and fruiting body development in the Schizophyllaceae.</title>
        <authorList>
            <person name="Almasi E."/>
            <person name="Sahu N."/>
            <person name="Krizsan K."/>
            <person name="Balint B."/>
            <person name="Kovacs G.M."/>
            <person name="Kiss B."/>
            <person name="Cseklye J."/>
            <person name="Drula E."/>
            <person name="Henrissat B."/>
            <person name="Nagy I."/>
            <person name="Chovatia M."/>
            <person name="Adam C."/>
            <person name="LaButti K."/>
            <person name="Lipzen A."/>
            <person name="Riley R."/>
            <person name="Grigoriev I.V."/>
            <person name="Nagy L.G."/>
        </authorList>
    </citation>
    <scope>NUCLEOTIDE SEQUENCE [LARGE SCALE GENOMIC DNA]</scope>
    <source>
        <strain evidence="1 2">NL-1724</strain>
    </source>
</reference>
<name>A0A550CBT5_9AGAR</name>
<evidence type="ECO:0000313" key="1">
    <source>
        <dbReference type="EMBL" id="TRM62224.1"/>
    </source>
</evidence>
<evidence type="ECO:0000313" key="2">
    <source>
        <dbReference type="Proteomes" id="UP000320762"/>
    </source>
</evidence>
<dbReference type="AlphaFoldDB" id="A0A550CBT5"/>